<evidence type="ECO:0000256" key="5">
    <source>
        <dbReference type="ARBA" id="ARBA00022741"/>
    </source>
</evidence>
<dbReference type="AlphaFoldDB" id="A0A068NRE9"/>
<dbReference type="HOGENOM" id="CLU_000604_92_3_0"/>
<dbReference type="InterPro" id="IPR003593">
    <property type="entry name" value="AAA+_ATPase"/>
</dbReference>
<dbReference type="GO" id="GO:0005524">
    <property type="term" value="F:ATP binding"/>
    <property type="evidence" value="ECO:0007669"/>
    <property type="project" value="UniProtKB-KW"/>
</dbReference>
<dbReference type="SMART" id="SM00382">
    <property type="entry name" value="AAA"/>
    <property type="match status" value="2"/>
</dbReference>
<dbReference type="RefSeq" id="WP_025225367.1">
    <property type="nucleotide sequence ID" value="NZ_CP007139.1"/>
</dbReference>
<dbReference type="CDD" id="cd03216">
    <property type="entry name" value="ABC_Carb_Monos_I"/>
    <property type="match status" value="1"/>
</dbReference>
<dbReference type="Gene3D" id="3.40.50.300">
    <property type="entry name" value="P-loop containing nucleotide triphosphate hydrolases"/>
    <property type="match status" value="2"/>
</dbReference>
<evidence type="ECO:0000313" key="10">
    <source>
        <dbReference type="EMBL" id="AIE86088.1"/>
    </source>
</evidence>
<dbReference type="KEGG" id="fgi:OP10G_2720"/>
<dbReference type="OrthoDB" id="9776369at2"/>
<keyword evidence="5" id="KW-0547">Nucleotide-binding</keyword>
<dbReference type="Pfam" id="PF00005">
    <property type="entry name" value="ABC_tran"/>
    <property type="match status" value="2"/>
</dbReference>
<organism evidence="10 11">
    <name type="scientific">Fimbriimonas ginsengisoli Gsoil 348</name>
    <dbReference type="NCBI Taxonomy" id="661478"/>
    <lineage>
        <taxon>Bacteria</taxon>
        <taxon>Bacillati</taxon>
        <taxon>Armatimonadota</taxon>
        <taxon>Fimbriimonadia</taxon>
        <taxon>Fimbriimonadales</taxon>
        <taxon>Fimbriimonadaceae</taxon>
        <taxon>Fimbriimonas</taxon>
    </lineage>
</organism>
<dbReference type="InterPro" id="IPR017871">
    <property type="entry name" value="ABC_transporter-like_CS"/>
</dbReference>
<dbReference type="GO" id="GO:0005886">
    <property type="term" value="C:plasma membrane"/>
    <property type="evidence" value="ECO:0007669"/>
    <property type="project" value="UniProtKB-SubCell"/>
</dbReference>
<proteinExistence type="predicted"/>
<dbReference type="PROSITE" id="PS50893">
    <property type="entry name" value="ABC_TRANSPORTER_2"/>
    <property type="match status" value="2"/>
</dbReference>
<dbReference type="GO" id="GO:0016887">
    <property type="term" value="F:ATP hydrolysis activity"/>
    <property type="evidence" value="ECO:0007669"/>
    <property type="project" value="InterPro"/>
</dbReference>
<evidence type="ECO:0000256" key="8">
    <source>
        <dbReference type="ARBA" id="ARBA00023136"/>
    </source>
</evidence>
<dbReference type="Proteomes" id="UP000027982">
    <property type="component" value="Chromosome"/>
</dbReference>
<evidence type="ECO:0000256" key="3">
    <source>
        <dbReference type="ARBA" id="ARBA00022475"/>
    </source>
</evidence>
<comment type="subcellular location">
    <subcellularLocation>
        <location evidence="1">Cell membrane</location>
        <topology evidence="1">Peripheral membrane protein</topology>
    </subcellularLocation>
</comment>
<evidence type="ECO:0000256" key="2">
    <source>
        <dbReference type="ARBA" id="ARBA00022448"/>
    </source>
</evidence>
<evidence type="ECO:0000313" key="11">
    <source>
        <dbReference type="Proteomes" id="UP000027982"/>
    </source>
</evidence>
<dbReference type="eggNOG" id="COG1129">
    <property type="taxonomic scope" value="Bacteria"/>
</dbReference>
<dbReference type="PROSITE" id="PS00211">
    <property type="entry name" value="ABC_TRANSPORTER_1"/>
    <property type="match status" value="1"/>
</dbReference>
<sequence>MQPILEVRGLTKTFPAVKALDGVDLSVLPGEVHGIVGENGAGKSTLMKILSGIYPPSSGELFFEGAPTAIRNPAAAIRMGIAMIHQELNLVDELSVADNLFLGQERTKAGRIDRGRTRLEADDLLAQVKAGFPSEARVGDLSIAGKQLVEIAKALSYKAKVIIMDEPTAVLSEAESSALFSLMSRLKQDGVAILFISHHLREVREHCDRITVLRDGRLVATFHADAATEGAIARMMVGRELADLFPPKSVPSAGTVLKVTGLRLVRSAPPFDLEIRAGEIVGLAGLVGSGRTEVAEAIVGLRPKVGGEIEVGGQAVSIRRPIDAMRCGLAYVSEDRKERGLVLGMDTVQNVTLANLRRYAHPVVRKKEESAAVAAWVEKLDIRAGDLHSPTLYLSGGNQQKVAVAKWLDTRPKVLLLDEPTRGIDIGAKREMYELIQNLAADGMACLVISSEMPELLGLCHRILVMRSGQIVGTATTEEEIMRLAAGLEPLLVD</sequence>
<reference evidence="10 11" key="1">
    <citation type="journal article" date="2014" name="PLoS ONE">
        <title>The first complete genome sequence of the class fimbriimonadia in the phylum armatimonadetes.</title>
        <authorList>
            <person name="Hu Z.Y."/>
            <person name="Wang Y.Z."/>
            <person name="Im W.T."/>
            <person name="Wang S.Y."/>
            <person name="Zhao G.P."/>
            <person name="Zheng H.J."/>
            <person name="Quan Z.X."/>
        </authorList>
    </citation>
    <scope>NUCLEOTIDE SEQUENCE [LARGE SCALE GENOMIC DNA]</scope>
    <source>
        <strain evidence="10">Gsoil 348</strain>
    </source>
</reference>
<dbReference type="EMBL" id="CP007139">
    <property type="protein sequence ID" value="AIE86088.1"/>
    <property type="molecule type" value="Genomic_DNA"/>
</dbReference>
<feature type="domain" description="ABC transporter" evidence="9">
    <location>
        <begin position="5"/>
        <end position="240"/>
    </location>
</feature>
<feature type="domain" description="ABC transporter" evidence="9">
    <location>
        <begin position="251"/>
        <end position="493"/>
    </location>
</feature>
<evidence type="ECO:0000256" key="7">
    <source>
        <dbReference type="ARBA" id="ARBA00022967"/>
    </source>
</evidence>
<protein>
    <submittedName>
        <fullName evidence="10">ABC transporter-like protein</fullName>
    </submittedName>
</protein>
<evidence type="ECO:0000256" key="1">
    <source>
        <dbReference type="ARBA" id="ARBA00004202"/>
    </source>
</evidence>
<dbReference type="InterPro" id="IPR050107">
    <property type="entry name" value="ABC_carbohydrate_import_ATPase"/>
</dbReference>
<keyword evidence="4" id="KW-0677">Repeat</keyword>
<keyword evidence="3" id="KW-1003">Cell membrane</keyword>
<gene>
    <name evidence="10" type="ORF">OP10G_2720</name>
</gene>
<keyword evidence="7" id="KW-1278">Translocase</keyword>
<dbReference type="PANTHER" id="PTHR43790">
    <property type="entry name" value="CARBOHYDRATE TRANSPORT ATP-BINDING PROTEIN MG119-RELATED"/>
    <property type="match status" value="1"/>
</dbReference>
<evidence type="ECO:0000259" key="9">
    <source>
        <dbReference type="PROSITE" id="PS50893"/>
    </source>
</evidence>
<dbReference type="CDD" id="cd03215">
    <property type="entry name" value="ABC_Carb_Monos_II"/>
    <property type="match status" value="1"/>
</dbReference>
<evidence type="ECO:0000256" key="6">
    <source>
        <dbReference type="ARBA" id="ARBA00022840"/>
    </source>
</evidence>
<dbReference type="STRING" id="661478.OP10G_2720"/>
<dbReference type="SUPFAM" id="SSF52540">
    <property type="entry name" value="P-loop containing nucleoside triphosphate hydrolases"/>
    <property type="match status" value="2"/>
</dbReference>
<keyword evidence="2" id="KW-0813">Transport</keyword>
<keyword evidence="8" id="KW-0472">Membrane</keyword>
<name>A0A068NRE9_FIMGI</name>
<dbReference type="FunFam" id="3.40.50.300:FF:000127">
    <property type="entry name" value="Ribose import ATP-binding protein RbsA"/>
    <property type="match status" value="1"/>
</dbReference>
<evidence type="ECO:0000256" key="4">
    <source>
        <dbReference type="ARBA" id="ARBA00022737"/>
    </source>
</evidence>
<dbReference type="PANTHER" id="PTHR43790:SF9">
    <property type="entry name" value="GALACTOFURANOSE TRANSPORTER ATP-BINDING PROTEIN YTFR"/>
    <property type="match status" value="1"/>
</dbReference>
<accession>A0A068NRE9</accession>
<keyword evidence="6" id="KW-0067">ATP-binding</keyword>
<dbReference type="InterPro" id="IPR027417">
    <property type="entry name" value="P-loop_NTPase"/>
</dbReference>
<dbReference type="InterPro" id="IPR003439">
    <property type="entry name" value="ABC_transporter-like_ATP-bd"/>
</dbReference>
<keyword evidence="11" id="KW-1185">Reference proteome</keyword>